<evidence type="ECO:0000313" key="2">
    <source>
        <dbReference type="Proteomes" id="UP001234202"/>
    </source>
</evidence>
<name>A0ACC2X519_9TREE</name>
<evidence type="ECO:0000313" key="1">
    <source>
        <dbReference type="EMBL" id="KAJ9118873.1"/>
    </source>
</evidence>
<gene>
    <name evidence="1" type="ORF">QFC24_006072</name>
</gene>
<comment type="caution">
    <text evidence="1">The sequence shown here is derived from an EMBL/GenBank/DDBJ whole genome shotgun (WGS) entry which is preliminary data.</text>
</comment>
<organism evidence="1 2">
    <name type="scientific">Naganishia onofrii</name>
    <dbReference type="NCBI Taxonomy" id="1851511"/>
    <lineage>
        <taxon>Eukaryota</taxon>
        <taxon>Fungi</taxon>
        <taxon>Dikarya</taxon>
        <taxon>Basidiomycota</taxon>
        <taxon>Agaricomycotina</taxon>
        <taxon>Tremellomycetes</taxon>
        <taxon>Filobasidiales</taxon>
        <taxon>Filobasidiaceae</taxon>
        <taxon>Naganishia</taxon>
    </lineage>
</organism>
<reference evidence="1" key="1">
    <citation type="submission" date="2023-04" db="EMBL/GenBank/DDBJ databases">
        <title>Draft Genome sequencing of Naganishia species isolated from polar environments using Oxford Nanopore Technology.</title>
        <authorList>
            <person name="Leo P."/>
            <person name="Venkateswaran K."/>
        </authorList>
    </citation>
    <scope>NUCLEOTIDE SEQUENCE</scope>
    <source>
        <strain evidence="1">DBVPG 5303</strain>
    </source>
</reference>
<accession>A0ACC2X519</accession>
<protein>
    <submittedName>
        <fullName evidence="1">Uncharacterized protein</fullName>
    </submittedName>
</protein>
<keyword evidence="2" id="KW-1185">Reference proteome</keyword>
<dbReference type="Proteomes" id="UP001234202">
    <property type="component" value="Unassembled WGS sequence"/>
</dbReference>
<dbReference type="EMBL" id="JASBWV010000027">
    <property type="protein sequence ID" value="KAJ9118873.1"/>
    <property type="molecule type" value="Genomic_DNA"/>
</dbReference>
<sequence>MSDHDAMSLSVEPEQARAPSASALAAAAASASLPLPPATPSAIPAHVQSSFGGVGSPYAYSPVTSSRRRGRPKKYHTPEDRQAEKNRRRRERERARKAGEDPIDVPPRSANYTAPKPYDRDYGKYEISDPDAKTARDVVVDWLATDDTYIKWLQASTFMDKAVLTKQIQDRLAEHGMLERDASSLRQHIGILMKGCEDAKKFEKDGTSTNIPISDTKRFNYLLSTGITQEEAYTRFRWPYYQKLKHLALQISVPPPPVYPPSQPTYSQPPMSQSQSQGPSGSRPLPLLAHQDNGHDNDQSMDFDDSMNISHNWDGPEHSPSPPLEFSGRGGTSQRPPATTAVASSNPFPVPPTQQPSPLNTPKHETQDARQSAAARAEMLAIERERWELQKQEARQKLELEKEQMRRNERIQEQESHIQLVKMFRGLIADGLTKNQAGRVVWREKWSAIKAEMDQDDE</sequence>
<proteinExistence type="predicted"/>